<dbReference type="AlphaFoldDB" id="A0A382RKR0"/>
<dbReference type="GO" id="GO:0046872">
    <property type="term" value="F:metal ion binding"/>
    <property type="evidence" value="ECO:0007669"/>
    <property type="project" value="UniProtKB-KW"/>
</dbReference>
<name>A0A382RKR0_9ZZZZ</name>
<evidence type="ECO:0000256" key="5">
    <source>
        <dbReference type="ARBA" id="ARBA00023014"/>
    </source>
</evidence>
<dbReference type="PANTHER" id="PTHR43409:SF16">
    <property type="entry name" value="SLR0320 PROTEIN"/>
    <property type="match status" value="1"/>
</dbReference>
<keyword evidence="5" id="KW-0411">Iron-sulfur</keyword>
<keyword evidence="3" id="KW-0479">Metal-binding</keyword>
<feature type="domain" description="B12-binding" evidence="6">
    <location>
        <begin position="10"/>
        <end position="143"/>
    </location>
</feature>
<dbReference type="SUPFAM" id="SSF102114">
    <property type="entry name" value="Radical SAM enzymes"/>
    <property type="match status" value="1"/>
</dbReference>
<dbReference type="GO" id="GO:0031419">
    <property type="term" value="F:cobalamin binding"/>
    <property type="evidence" value="ECO:0007669"/>
    <property type="project" value="InterPro"/>
</dbReference>
<dbReference type="Gene3D" id="3.40.50.280">
    <property type="entry name" value="Cobalamin-binding domain"/>
    <property type="match status" value="1"/>
</dbReference>
<proteinExistence type="predicted"/>
<keyword evidence="2" id="KW-0949">S-adenosyl-L-methionine</keyword>
<organism evidence="7">
    <name type="scientific">marine metagenome</name>
    <dbReference type="NCBI Taxonomy" id="408172"/>
    <lineage>
        <taxon>unclassified sequences</taxon>
        <taxon>metagenomes</taxon>
        <taxon>ecological metagenomes</taxon>
    </lineage>
</organism>
<evidence type="ECO:0000313" key="7">
    <source>
        <dbReference type="EMBL" id="SVC98010.1"/>
    </source>
</evidence>
<dbReference type="SFLD" id="SFLDG01082">
    <property type="entry name" value="B12-binding_domain_containing"/>
    <property type="match status" value="1"/>
</dbReference>
<dbReference type="PROSITE" id="PS51332">
    <property type="entry name" value="B12_BINDING"/>
    <property type="match status" value="1"/>
</dbReference>
<evidence type="ECO:0000256" key="1">
    <source>
        <dbReference type="ARBA" id="ARBA00001966"/>
    </source>
</evidence>
<keyword evidence="4" id="KW-0408">Iron</keyword>
<reference evidence="7" key="1">
    <citation type="submission" date="2018-05" db="EMBL/GenBank/DDBJ databases">
        <authorList>
            <person name="Lanie J.A."/>
            <person name="Ng W.-L."/>
            <person name="Kazmierczak K.M."/>
            <person name="Andrzejewski T.M."/>
            <person name="Davidsen T.M."/>
            <person name="Wayne K.J."/>
            <person name="Tettelin H."/>
            <person name="Glass J.I."/>
            <person name="Rusch D."/>
            <person name="Podicherti R."/>
            <person name="Tsui H.-C.T."/>
            <person name="Winkler M.E."/>
        </authorList>
    </citation>
    <scope>NUCLEOTIDE SEQUENCE</scope>
</reference>
<evidence type="ECO:0000256" key="3">
    <source>
        <dbReference type="ARBA" id="ARBA00022723"/>
    </source>
</evidence>
<dbReference type="InterPro" id="IPR006158">
    <property type="entry name" value="Cobalamin-bd"/>
</dbReference>
<comment type="cofactor">
    <cofactor evidence="1">
        <name>[4Fe-4S] cluster</name>
        <dbReference type="ChEBI" id="CHEBI:49883"/>
    </cofactor>
</comment>
<dbReference type="SFLD" id="SFLDS00029">
    <property type="entry name" value="Radical_SAM"/>
    <property type="match status" value="1"/>
</dbReference>
<evidence type="ECO:0000256" key="2">
    <source>
        <dbReference type="ARBA" id="ARBA00022691"/>
    </source>
</evidence>
<dbReference type="PANTHER" id="PTHR43409">
    <property type="entry name" value="ANAEROBIC MAGNESIUM-PROTOPORPHYRIN IX MONOMETHYL ESTER CYCLASE-RELATED"/>
    <property type="match status" value="1"/>
</dbReference>
<evidence type="ECO:0000259" key="6">
    <source>
        <dbReference type="PROSITE" id="PS51332"/>
    </source>
</evidence>
<dbReference type="InterPro" id="IPR051198">
    <property type="entry name" value="BchE-like"/>
</dbReference>
<dbReference type="InterPro" id="IPR058240">
    <property type="entry name" value="rSAM_sf"/>
</dbReference>
<feature type="non-terminal residue" evidence="7">
    <location>
        <position position="282"/>
    </location>
</feature>
<protein>
    <recommendedName>
        <fullName evidence="6">B12-binding domain-containing protein</fullName>
    </recommendedName>
</protein>
<dbReference type="GO" id="GO:0003824">
    <property type="term" value="F:catalytic activity"/>
    <property type="evidence" value="ECO:0007669"/>
    <property type="project" value="InterPro"/>
</dbReference>
<sequence length="282" mass="32098">MNPLKIYLLDLTYDTITLSTEAFPLNVGYIAAYTKERFGPNVEITLFKYIADVERELKKSPPDILGVSNYSWNHRIGREMSSIFSKLNPDGIVVLGGPNFPVDLPSQERFFRENPDVDIYVSVEGEIGFTNVVEKALEAKSHKEIRTKVLSKPIDGCITRSTNGKLQYTIPEIRIKKLDEIPSPYLTGLMDKFFDGKLCPTIQTNRGCPFHCTFCTDGRDSVNQVNNFSLDRVHAEIDYIATHVTWNKAQLLISDLNFGMFPKDTEICDYIDESKKKYGYPK</sequence>
<gene>
    <name evidence="7" type="ORF">METZ01_LOCUS350864</name>
</gene>
<dbReference type="EMBL" id="UINC01122291">
    <property type="protein sequence ID" value="SVC98010.1"/>
    <property type="molecule type" value="Genomic_DNA"/>
</dbReference>
<dbReference type="InterPro" id="IPR007197">
    <property type="entry name" value="rSAM"/>
</dbReference>
<dbReference type="GO" id="GO:0005829">
    <property type="term" value="C:cytosol"/>
    <property type="evidence" value="ECO:0007669"/>
    <property type="project" value="TreeGrafter"/>
</dbReference>
<dbReference type="Pfam" id="PF02310">
    <property type="entry name" value="B12-binding"/>
    <property type="match status" value="1"/>
</dbReference>
<dbReference type="GO" id="GO:0051536">
    <property type="term" value="F:iron-sulfur cluster binding"/>
    <property type="evidence" value="ECO:0007669"/>
    <property type="project" value="UniProtKB-KW"/>
</dbReference>
<evidence type="ECO:0000256" key="4">
    <source>
        <dbReference type="ARBA" id="ARBA00023004"/>
    </source>
</evidence>
<accession>A0A382RKR0</accession>